<gene>
    <name evidence="3" type="ORF">E2F50_05530</name>
</gene>
<dbReference type="AlphaFoldDB" id="A0A4R5UNQ9"/>
<keyword evidence="4" id="KW-1185">Reference proteome</keyword>
<reference evidence="3 4" key="1">
    <citation type="submission" date="2019-03" db="EMBL/GenBank/DDBJ databases">
        <title>Rhizobium sp. nov., an bacterium isolated from biocrust in Mu Us Desert.</title>
        <authorList>
            <person name="Lixiong L."/>
        </authorList>
    </citation>
    <scope>NUCLEOTIDE SEQUENCE [LARGE SCALE GENOMIC DNA]</scope>
    <source>
        <strain evidence="3 4">SPY-1</strain>
    </source>
</reference>
<evidence type="ECO:0000259" key="2">
    <source>
        <dbReference type="PROSITE" id="PS50914"/>
    </source>
</evidence>
<dbReference type="PANTHER" id="PTHR34606">
    <property type="entry name" value="BON DOMAIN-CONTAINING PROTEIN"/>
    <property type="match status" value="1"/>
</dbReference>
<accession>A0A4R5UNQ9</accession>
<dbReference type="Pfam" id="PF04972">
    <property type="entry name" value="BON"/>
    <property type="match status" value="1"/>
</dbReference>
<dbReference type="PROSITE" id="PS50914">
    <property type="entry name" value="BON"/>
    <property type="match status" value="1"/>
</dbReference>
<comment type="caution">
    <text evidence="3">The sequence shown here is derived from an EMBL/GenBank/DDBJ whole genome shotgun (WGS) entry which is preliminary data.</text>
</comment>
<dbReference type="Proteomes" id="UP000295238">
    <property type="component" value="Unassembled WGS sequence"/>
</dbReference>
<dbReference type="RefSeq" id="WP_133315018.1">
    <property type="nucleotide sequence ID" value="NZ_SMTL01000001.1"/>
</dbReference>
<evidence type="ECO:0000313" key="3">
    <source>
        <dbReference type="EMBL" id="TDK39573.1"/>
    </source>
</evidence>
<dbReference type="InterPro" id="IPR007055">
    <property type="entry name" value="BON_dom"/>
</dbReference>
<dbReference type="InterPro" id="IPR051686">
    <property type="entry name" value="Lipoprotein_DolP"/>
</dbReference>
<dbReference type="Gene3D" id="3.30.1340.30">
    <property type="match status" value="1"/>
</dbReference>
<feature type="region of interest" description="Disordered" evidence="1">
    <location>
        <begin position="76"/>
        <end position="97"/>
    </location>
</feature>
<sequence>MVRKHQHFHDTLPQVENEFPPSAALEGAVSDALASAGGLDATDVTVTADGSTITLAGNVFQLEEVARAEEVARSVSGVTEVRNSLRSTMPAPQPRGI</sequence>
<dbReference type="InterPro" id="IPR014004">
    <property type="entry name" value="Transpt-assoc_nodulatn_dom_bac"/>
</dbReference>
<dbReference type="PANTHER" id="PTHR34606:SF15">
    <property type="entry name" value="BON DOMAIN-CONTAINING PROTEIN"/>
    <property type="match status" value="1"/>
</dbReference>
<dbReference type="OrthoDB" id="7916339at2"/>
<proteinExistence type="predicted"/>
<name>A0A4R5UNQ9_9HYPH</name>
<dbReference type="EMBL" id="SMTL01000001">
    <property type="protein sequence ID" value="TDK39573.1"/>
    <property type="molecule type" value="Genomic_DNA"/>
</dbReference>
<feature type="domain" description="BON" evidence="2">
    <location>
        <begin position="21"/>
        <end position="89"/>
    </location>
</feature>
<organism evidence="3 4">
    <name type="scientific">Rhizobium deserti</name>
    <dbReference type="NCBI Taxonomy" id="2547961"/>
    <lineage>
        <taxon>Bacteria</taxon>
        <taxon>Pseudomonadati</taxon>
        <taxon>Pseudomonadota</taxon>
        <taxon>Alphaproteobacteria</taxon>
        <taxon>Hyphomicrobiales</taxon>
        <taxon>Rhizobiaceae</taxon>
        <taxon>Rhizobium/Agrobacterium group</taxon>
        <taxon>Rhizobium</taxon>
    </lineage>
</organism>
<protein>
    <submittedName>
        <fullName evidence="3">BON domain-containing protein</fullName>
    </submittedName>
</protein>
<evidence type="ECO:0000313" key="4">
    <source>
        <dbReference type="Proteomes" id="UP000295238"/>
    </source>
</evidence>
<dbReference type="SMART" id="SM00749">
    <property type="entry name" value="BON"/>
    <property type="match status" value="1"/>
</dbReference>
<evidence type="ECO:0000256" key="1">
    <source>
        <dbReference type="SAM" id="MobiDB-lite"/>
    </source>
</evidence>